<dbReference type="InterPro" id="IPR026516">
    <property type="entry name" value="THAP1/10"/>
</dbReference>
<keyword evidence="6" id="KW-0539">Nucleus</keyword>
<comment type="similarity">
    <text evidence="6">Belongs to the THAP1 family.</text>
</comment>
<dbReference type="GeneTree" id="ENSGT00940000164656"/>
<sequence>LPPNTCCVPQCTASSKYNGLLSFHGFPSDPDLRRQWLANIRRDKLKLTQHTKVCSLHFTPDQLLQPKAAGGRRVVSRGAVPVLFSWSHRSVQPPRAGLRRPDKPANLDGAENENQKLKEDMNALKEQAGELEIPPSFGLQRFYTHTVHTPQDDRNVLPQIRQEHVFSRCCLYFILSFIFLITE</sequence>
<evidence type="ECO:0000313" key="8">
    <source>
        <dbReference type="Ensembl" id="ENSXCOP00000017295.1"/>
    </source>
</evidence>
<dbReference type="GO" id="GO:0003700">
    <property type="term" value="F:DNA-binding transcription factor activity"/>
    <property type="evidence" value="ECO:0007669"/>
    <property type="project" value="UniProtKB-UniRule"/>
</dbReference>
<dbReference type="GO" id="GO:0008270">
    <property type="term" value="F:zinc ion binding"/>
    <property type="evidence" value="ECO:0007669"/>
    <property type="project" value="UniProtKB-KW"/>
</dbReference>
<reference evidence="8" key="2">
    <citation type="submission" date="2025-09" db="UniProtKB">
        <authorList>
            <consortium name="Ensembl"/>
        </authorList>
    </citation>
    <scope>IDENTIFICATION</scope>
</reference>
<dbReference type="Pfam" id="PF05485">
    <property type="entry name" value="THAP"/>
    <property type="match status" value="1"/>
</dbReference>
<dbReference type="GO" id="GO:0005654">
    <property type="term" value="C:nucleoplasm"/>
    <property type="evidence" value="ECO:0007669"/>
    <property type="project" value="UniProtKB-SubCell"/>
</dbReference>
<keyword evidence="6" id="KW-0804">Transcription</keyword>
<dbReference type="GO" id="GO:0000978">
    <property type="term" value="F:RNA polymerase II cis-regulatory region sequence-specific DNA binding"/>
    <property type="evidence" value="ECO:0007669"/>
    <property type="project" value="TreeGrafter"/>
</dbReference>
<dbReference type="InterPro" id="IPR006612">
    <property type="entry name" value="THAP_Znf"/>
</dbReference>
<keyword evidence="9" id="KW-1185">Reference proteome</keyword>
<dbReference type="PANTHER" id="PTHR46600:SF7">
    <property type="entry name" value="SI:DKEY-228B2.6-RELATED"/>
    <property type="match status" value="1"/>
</dbReference>
<keyword evidence="6" id="KW-0805">Transcription regulation</keyword>
<dbReference type="Ensembl" id="ENSXCOT00000017516.1">
    <property type="protein sequence ID" value="ENSXCOP00000017295.1"/>
    <property type="gene ID" value="ENSXCOG00000013032.1"/>
</dbReference>
<evidence type="ECO:0000259" key="7">
    <source>
        <dbReference type="PROSITE" id="PS50950"/>
    </source>
</evidence>
<keyword evidence="4 5" id="KW-0238">DNA-binding</keyword>
<evidence type="ECO:0000256" key="5">
    <source>
        <dbReference type="PROSITE-ProRule" id="PRU00309"/>
    </source>
</evidence>
<dbReference type="SMART" id="SM00980">
    <property type="entry name" value="THAP"/>
    <property type="match status" value="1"/>
</dbReference>
<dbReference type="Proteomes" id="UP000261380">
    <property type="component" value="Unplaced"/>
</dbReference>
<dbReference type="PANTHER" id="PTHR46600">
    <property type="entry name" value="THAP DOMAIN-CONTAINING"/>
    <property type="match status" value="1"/>
</dbReference>
<dbReference type="Gene3D" id="6.20.210.20">
    <property type="entry name" value="THAP domain"/>
    <property type="match status" value="1"/>
</dbReference>
<keyword evidence="3" id="KW-0862">Zinc</keyword>
<keyword evidence="6" id="KW-0131">Cell cycle</keyword>
<name>A0A3B5M1Y4_9TELE</name>
<evidence type="ECO:0000256" key="6">
    <source>
        <dbReference type="RuleBase" id="RU369073"/>
    </source>
</evidence>
<dbReference type="GO" id="GO:0001935">
    <property type="term" value="P:endothelial cell proliferation"/>
    <property type="evidence" value="ECO:0007669"/>
    <property type="project" value="UniProtKB-UniRule"/>
</dbReference>
<dbReference type="SMART" id="SM00692">
    <property type="entry name" value="DM3"/>
    <property type="match status" value="1"/>
</dbReference>
<dbReference type="SUPFAM" id="SSF57716">
    <property type="entry name" value="Glucocorticoid receptor-like (DNA-binding domain)"/>
    <property type="match status" value="1"/>
</dbReference>
<keyword evidence="6" id="KW-0175">Coiled coil</keyword>
<dbReference type="GO" id="GO:0006357">
    <property type="term" value="P:regulation of transcription by RNA polymerase II"/>
    <property type="evidence" value="ECO:0007669"/>
    <property type="project" value="TreeGrafter"/>
</dbReference>
<reference evidence="8" key="1">
    <citation type="submission" date="2025-08" db="UniProtKB">
        <authorList>
            <consortium name="Ensembl"/>
        </authorList>
    </citation>
    <scope>IDENTIFICATION</scope>
</reference>
<evidence type="ECO:0000313" key="9">
    <source>
        <dbReference type="Proteomes" id="UP000261380"/>
    </source>
</evidence>
<evidence type="ECO:0000256" key="1">
    <source>
        <dbReference type="ARBA" id="ARBA00022723"/>
    </source>
</evidence>
<dbReference type="InterPro" id="IPR038441">
    <property type="entry name" value="THAP_Znf_sf"/>
</dbReference>
<protein>
    <recommendedName>
        <fullName evidence="6">THAP domain-containing protein 1</fullName>
    </recommendedName>
</protein>
<evidence type="ECO:0000256" key="3">
    <source>
        <dbReference type="ARBA" id="ARBA00022833"/>
    </source>
</evidence>
<proteinExistence type="inferred from homology"/>
<dbReference type="AlphaFoldDB" id="A0A3B5M1Y4"/>
<evidence type="ECO:0000256" key="2">
    <source>
        <dbReference type="ARBA" id="ARBA00022771"/>
    </source>
</evidence>
<keyword evidence="2 5" id="KW-0863">Zinc-finger</keyword>
<evidence type="ECO:0000256" key="4">
    <source>
        <dbReference type="ARBA" id="ARBA00023125"/>
    </source>
</evidence>
<organism evidence="8 9">
    <name type="scientific">Xiphophorus couchianus</name>
    <name type="common">Monterrey platyfish</name>
    <dbReference type="NCBI Taxonomy" id="32473"/>
    <lineage>
        <taxon>Eukaryota</taxon>
        <taxon>Metazoa</taxon>
        <taxon>Chordata</taxon>
        <taxon>Craniata</taxon>
        <taxon>Vertebrata</taxon>
        <taxon>Euteleostomi</taxon>
        <taxon>Actinopterygii</taxon>
        <taxon>Neopterygii</taxon>
        <taxon>Teleostei</taxon>
        <taxon>Neoteleostei</taxon>
        <taxon>Acanthomorphata</taxon>
        <taxon>Ovalentaria</taxon>
        <taxon>Atherinomorphae</taxon>
        <taxon>Cyprinodontiformes</taxon>
        <taxon>Poeciliidae</taxon>
        <taxon>Poeciliinae</taxon>
        <taxon>Xiphophorus</taxon>
    </lineage>
</organism>
<keyword evidence="1" id="KW-0479">Metal-binding</keyword>
<feature type="domain" description="THAP-type" evidence="7">
    <location>
        <begin position="1"/>
        <end position="84"/>
    </location>
</feature>
<accession>A0A3B5M1Y4</accession>
<comment type="subcellular location">
    <subcellularLocation>
        <location evidence="6">Nucleus</location>
        <location evidence="6">Nucleoplasm</location>
    </subcellularLocation>
</comment>
<comment type="function">
    <text evidence="6">DNA-binding transcription regulator that regulates endothelial cell proliferation and G1/S cell-cycle progression. Specifically binds the 5'-[AT]NTNN[GT]GGCA[AGT]-3' core DNA sequence and acts by modulating expression of pRB-E2F cell-cycle target genes.</text>
</comment>
<dbReference type="PROSITE" id="PS50950">
    <property type="entry name" value="ZF_THAP"/>
    <property type="match status" value="1"/>
</dbReference>